<evidence type="ECO:0000256" key="1">
    <source>
        <dbReference type="SAM" id="MobiDB-lite"/>
    </source>
</evidence>
<dbReference type="InterPro" id="IPR058677">
    <property type="entry name" value="ORF4_N"/>
</dbReference>
<accession>A0A1U7EZP1</accession>
<feature type="region of interest" description="Disordered" evidence="1">
    <location>
        <begin position="1"/>
        <end position="26"/>
    </location>
</feature>
<dbReference type="OrthoDB" id="275660at2157"/>
<proteinExistence type="predicted"/>
<feature type="compositionally biased region" description="Polar residues" evidence="1">
    <location>
        <begin position="1"/>
        <end position="11"/>
    </location>
</feature>
<evidence type="ECO:0000259" key="2">
    <source>
        <dbReference type="Pfam" id="PF26255"/>
    </source>
</evidence>
<dbReference type="Pfam" id="PF26255">
    <property type="entry name" value="Viral_env_HRPV"/>
    <property type="match status" value="1"/>
</dbReference>
<keyword evidence="4" id="KW-1185">Reference proteome</keyword>
<dbReference type="Proteomes" id="UP000002698">
    <property type="component" value="Chromosome"/>
</dbReference>
<evidence type="ECO:0000313" key="4">
    <source>
        <dbReference type="Proteomes" id="UP000002698"/>
    </source>
</evidence>
<dbReference type="EMBL" id="CR936257">
    <property type="protein sequence ID" value="CAI50765.1"/>
    <property type="molecule type" value="Genomic_DNA"/>
</dbReference>
<dbReference type="EnsemblBacteria" id="CAI50765">
    <property type="protein sequence ID" value="CAI50765"/>
    <property type="gene ID" value="NP_5348A"/>
</dbReference>
<reference evidence="3 4" key="1">
    <citation type="journal article" date="2005" name="Genome Res.">
        <title>Living with two extremes: conclusions from the genome sequence of Natronomonas pharaonis.</title>
        <authorList>
            <person name="Falb M."/>
            <person name="Pfeiffer F."/>
            <person name="Palm P."/>
            <person name="Rodewald K."/>
            <person name="Hickmann V."/>
            <person name="Tittor J."/>
            <person name="Oesterhelt D."/>
        </authorList>
    </citation>
    <scope>NUCLEOTIDE SEQUENCE [LARGE SCALE GENOMIC DNA]</scope>
    <source>
        <strain evidence="4">ATCC 35678 / DSM 2160 / CIP 103997 / JCM 8858 / NBRC 14720 / NCIMB 2260 / Gabara</strain>
    </source>
</reference>
<dbReference type="AlphaFoldDB" id="A0A1U7EZP1"/>
<dbReference type="RefSeq" id="WP_011324373.1">
    <property type="nucleotide sequence ID" value="NC_007426.1"/>
</dbReference>
<dbReference type="KEGG" id="nph:NP_5348A"/>
<dbReference type="HOGENOM" id="CLU_445247_0_0_2"/>
<protein>
    <submittedName>
        <fullName evidence="3">Homolog to virus structural protein HRPV2-VP5</fullName>
    </submittedName>
</protein>
<gene>
    <name evidence="3" type="ordered locus">NP_5348A</name>
</gene>
<evidence type="ECO:0000313" key="3">
    <source>
        <dbReference type="EMBL" id="CAI50765.1"/>
    </source>
</evidence>
<dbReference type="eggNOG" id="arCOG07782">
    <property type="taxonomic scope" value="Archaea"/>
</dbReference>
<sequence length="611" mass="66777">MSSDVGKSGSTDDGEPETYHTAGANIGQSRLSRRGFVRAATAATAATAVGAGGLASQTAEAEALIPAIPVGAAGAAKAAGAIGGSAAVGWALREFEVLGSDTPPEGLTQDALKQEAYQTLRTRYSTNQSTFIDNENILEGIEHTAYTEGKLDAIKELNEQSPQDDVYSAAESTVNEQEATVLKNLLESWNETVVEVGSVGDAINEHSDLPEDEVFDDYSTVSYETDKFDYELPTGEVFGLNGLFVRDWRGGGAGEGYYSIFEKEQTGDYTPSDNAPVDMSGEDYEDYEDFILLDDSEWRNLVTDIEDTFDEVRSGLAMWVDEVYGEVQSGELDVEDLVTPRERAEMMAEDEDFPQAVADLIALNMPVDVEREATIHIPEYDATLRGSFATTSEDLTLEVGEIYDPDDLDDDLYFTYDISQGEGIWSDYDESVDGGVATFTDKPFPDTLYRIETGHGETVEVTRSDFNESDGYWEIDLSDQLETAITEIESVSYYADTDETRYETVQIKEPFEVEKFEDSDGEEYDSAEFERFTEPQEDDNYITQEEWNEMEQRNDELIEKYEEAHNDGLGIGGGIDLGGIGGWFSGIGQSAAAAGAGVLALIFAGIALGGE</sequence>
<feature type="domain" description="Envelope protein N-terminal" evidence="2">
    <location>
        <begin position="97"/>
        <end position="364"/>
    </location>
</feature>
<name>A0A1U7EZP1_NATPD</name>
<dbReference type="PROSITE" id="PS51318">
    <property type="entry name" value="TAT"/>
    <property type="match status" value="1"/>
</dbReference>
<dbReference type="InterPro" id="IPR006311">
    <property type="entry name" value="TAT_signal"/>
</dbReference>
<organism evidence="3 4">
    <name type="scientific">Natronomonas pharaonis (strain ATCC 35678 / DSM 2160 / CIP 103997 / JCM 8858 / NBRC 14720 / NCIMB 2260 / Gabara)</name>
    <name type="common">Halobacterium pharaonis</name>
    <dbReference type="NCBI Taxonomy" id="348780"/>
    <lineage>
        <taxon>Archaea</taxon>
        <taxon>Methanobacteriati</taxon>
        <taxon>Methanobacteriota</taxon>
        <taxon>Stenosarchaea group</taxon>
        <taxon>Halobacteria</taxon>
        <taxon>Halobacteriales</taxon>
        <taxon>Natronomonadaceae</taxon>
        <taxon>Natronomonas</taxon>
    </lineage>
</organism>
<dbReference type="GeneID" id="3702344"/>
<dbReference type="STRING" id="348780.NP_5348A"/>